<gene>
    <name evidence="2" type="ORF">CDAR_472571</name>
</gene>
<organism evidence="2 3">
    <name type="scientific">Caerostris darwini</name>
    <dbReference type="NCBI Taxonomy" id="1538125"/>
    <lineage>
        <taxon>Eukaryota</taxon>
        <taxon>Metazoa</taxon>
        <taxon>Ecdysozoa</taxon>
        <taxon>Arthropoda</taxon>
        <taxon>Chelicerata</taxon>
        <taxon>Arachnida</taxon>
        <taxon>Araneae</taxon>
        <taxon>Araneomorphae</taxon>
        <taxon>Entelegynae</taxon>
        <taxon>Araneoidea</taxon>
        <taxon>Araneidae</taxon>
        <taxon>Caerostris</taxon>
    </lineage>
</organism>
<dbReference type="AlphaFoldDB" id="A0AAV4RXS0"/>
<keyword evidence="3" id="KW-1185">Reference proteome</keyword>
<evidence type="ECO:0000313" key="2">
    <source>
        <dbReference type="EMBL" id="GIY25494.1"/>
    </source>
</evidence>
<protein>
    <submittedName>
        <fullName evidence="2">Uncharacterized protein</fullName>
    </submittedName>
</protein>
<proteinExistence type="predicted"/>
<accession>A0AAV4RXS0</accession>
<comment type="caution">
    <text evidence="2">The sequence shown here is derived from an EMBL/GenBank/DDBJ whole genome shotgun (WGS) entry which is preliminary data.</text>
</comment>
<evidence type="ECO:0000313" key="3">
    <source>
        <dbReference type="Proteomes" id="UP001054837"/>
    </source>
</evidence>
<dbReference type="Proteomes" id="UP001054837">
    <property type="component" value="Unassembled WGS sequence"/>
</dbReference>
<sequence>MTGRNTSPQKPLKAPLLKHTKAPANSKQSETIEVEERETFAAAFCCESQTPLFCWSNLGDGVPSRRRQGFEMNSISKQVILEFMILDPALRTCSRSEALDLRIFITKITNRQQIPKSLSSSFELSIYRVHKSRRHGFEINSRISKQVVLEL</sequence>
<feature type="region of interest" description="Disordered" evidence="1">
    <location>
        <begin position="1"/>
        <end position="31"/>
    </location>
</feature>
<evidence type="ECO:0000256" key="1">
    <source>
        <dbReference type="SAM" id="MobiDB-lite"/>
    </source>
</evidence>
<reference evidence="2 3" key="1">
    <citation type="submission" date="2021-06" db="EMBL/GenBank/DDBJ databases">
        <title>Caerostris darwini draft genome.</title>
        <authorList>
            <person name="Kono N."/>
            <person name="Arakawa K."/>
        </authorList>
    </citation>
    <scope>NUCLEOTIDE SEQUENCE [LARGE SCALE GENOMIC DNA]</scope>
</reference>
<name>A0AAV4RXS0_9ARAC</name>
<dbReference type="EMBL" id="BPLQ01006828">
    <property type="protein sequence ID" value="GIY25494.1"/>
    <property type="molecule type" value="Genomic_DNA"/>
</dbReference>